<organism evidence="1 2">
    <name type="scientific">Panagrolaimus sp. PS1159</name>
    <dbReference type="NCBI Taxonomy" id="55785"/>
    <lineage>
        <taxon>Eukaryota</taxon>
        <taxon>Metazoa</taxon>
        <taxon>Ecdysozoa</taxon>
        <taxon>Nematoda</taxon>
        <taxon>Chromadorea</taxon>
        <taxon>Rhabditida</taxon>
        <taxon>Tylenchina</taxon>
        <taxon>Panagrolaimomorpha</taxon>
        <taxon>Panagrolaimoidea</taxon>
        <taxon>Panagrolaimidae</taxon>
        <taxon>Panagrolaimus</taxon>
    </lineage>
</organism>
<protein>
    <submittedName>
        <fullName evidence="2">Peptidase S1 domain-containing protein</fullName>
    </submittedName>
</protein>
<name>A0AC35ER47_9BILA</name>
<evidence type="ECO:0000313" key="2">
    <source>
        <dbReference type="WBParaSite" id="PS1159_v2.g10136.t1"/>
    </source>
</evidence>
<proteinExistence type="predicted"/>
<evidence type="ECO:0000313" key="1">
    <source>
        <dbReference type="Proteomes" id="UP000887580"/>
    </source>
</evidence>
<dbReference type="Proteomes" id="UP000887580">
    <property type="component" value="Unplaced"/>
</dbReference>
<sequence length="250" mass="27989">MYLFQILGGKRSNPAEWPFVVQINNGIGLCTATIIGKQWILSAAHCNEDNKNITIIIGDKDYPSDRFIIHENYLSTQITNINDIILIKLKQPIKYTRDITNVCLVRNVTAVNGDIAAVVGYGERFENVKNVDATEKEHLKLQDLNFKDSSILRETPLIIRNMDYCKALEAFAINRICAGGEMQGTTRGDSGGPLLVVRNNRWIQYGITSYGSYKAVAKNVNKISDLGIYTTVSAYCDWIENNTSGEIKCK</sequence>
<reference evidence="2" key="1">
    <citation type="submission" date="2022-11" db="UniProtKB">
        <authorList>
            <consortium name="WormBaseParasite"/>
        </authorList>
    </citation>
    <scope>IDENTIFICATION</scope>
</reference>
<accession>A0AC35ER47</accession>
<dbReference type="WBParaSite" id="PS1159_v2.g10136.t1">
    <property type="protein sequence ID" value="PS1159_v2.g10136.t1"/>
    <property type="gene ID" value="PS1159_v2.g10136"/>
</dbReference>